<evidence type="ECO:0000256" key="2">
    <source>
        <dbReference type="SAM" id="Phobius"/>
    </source>
</evidence>
<dbReference type="EMBL" id="FWXD01000001">
    <property type="protein sequence ID" value="SMC16522.1"/>
    <property type="molecule type" value="Genomic_DNA"/>
</dbReference>
<keyword evidence="2" id="KW-0472">Membrane</keyword>
<reference evidence="3 4" key="1">
    <citation type="submission" date="2017-04" db="EMBL/GenBank/DDBJ databases">
        <authorList>
            <person name="Afonso C.L."/>
            <person name="Miller P.J."/>
            <person name="Scott M.A."/>
            <person name="Spackman E."/>
            <person name="Goraichik I."/>
            <person name="Dimitrov K.M."/>
            <person name="Suarez D.L."/>
            <person name="Swayne D.E."/>
        </authorList>
    </citation>
    <scope>NUCLEOTIDE SEQUENCE [LARGE SCALE GENOMIC DNA]</scope>
    <source>
        <strain evidence="3 4">DSM 23236</strain>
    </source>
</reference>
<dbReference type="AlphaFoldDB" id="A0A1W1WXT1"/>
<evidence type="ECO:0000313" key="3">
    <source>
        <dbReference type="EMBL" id="SMC16522.1"/>
    </source>
</evidence>
<keyword evidence="2" id="KW-1133">Transmembrane helix</keyword>
<feature type="region of interest" description="Disordered" evidence="1">
    <location>
        <begin position="76"/>
        <end position="99"/>
    </location>
</feature>
<sequence length="168" mass="19207">MAPAVMGNRSSRTSRQGGFAYLWALMMVLVMAIYLAEVGDVWQTRSQRAREAELLRYGDEIRIAIKRYNEEKTMPGQYPKSIDDLVQDSRSPTPRHYLRRPYKDPITGEDWSYIAAPGGGFMGVFSKSRDKPLKQANFPTQYVGFADKQTYDEWKFAHWPTSGGGGRR</sequence>
<organism evidence="3 4">
    <name type="scientific">Andreprevotia lacus DSM 23236</name>
    <dbReference type="NCBI Taxonomy" id="1121001"/>
    <lineage>
        <taxon>Bacteria</taxon>
        <taxon>Pseudomonadati</taxon>
        <taxon>Pseudomonadota</taxon>
        <taxon>Betaproteobacteria</taxon>
        <taxon>Neisseriales</taxon>
        <taxon>Chitinibacteraceae</taxon>
        <taxon>Andreprevotia</taxon>
    </lineage>
</organism>
<dbReference type="SUPFAM" id="SSF54523">
    <property type="entry name" value="Pili subunits"/>
    <property type="match status" value="1"/>
</dbReference>
<accession>A0A1W1WXT1</accession>
<name>A0A1W1WXT1_9NEIS</name>
<evidence type="ECO:0000313" key="4">
    <source>
        <dbReference type="Proteomes" id="UP000192761"/>
    </source>
</evidence>
<keyword evidence="2" id="KW-0812">Transmembrane</keyword>
<dbReference type="InterPro" id="IPR045584">
    <property type="entry name" value="Pilin-like"/>
</dbReference>
<keyword evidence="4" id="KW-1185">Reference proteome</keyword>
<gene>
    <name evidence="3" type="ORF">SAMN02745857_00207</name>
</gene>
<dbReference type="Proteomes" id="UP000192761">
    <property type="component" value="Unassembled WGS sequence"/>
</dbReference>
<feature type="transmembrane region" description="Helical" evidence="2">
    <location>
        <begin position="20"/>
        <end position="42"/>
    </location>
</feature>
<dbReference type="STRING" id="1121001.SAMN02745857_00207"/>
<proteinExistence type="predicted"/>
<protein>
    <submittedName>
        <fullName evidence="3">Type II secretory pathway, pseudopilin PulG</fullName>
    </submittedName>
</protein>
<evidence type="ECO:0000256" key="1">
    <source>
        <dbReference type="SAM" id="MobiDB-lite"/>
    </source>
</evidence>